<dbReference type="Pfam" id="PF00589">
    <property type="entry name" value="Phage_integrase"/>
    <property type="match status" value="1"/>
</dbReference>
<proteinExistence type="inferred from homology"/>
<dbReference type="GO" id="GO:0006310">
    <property type="term" value="P:DNA recombination"/>
    <property type="evidence" value="ECO:0007669"/>
    <property type="project" value="UniProtKB-KW"/>
</dbReference>
<dbReference type="PANTHER" id="PTHR30349:SF64">
    <property type="entry name" value="PROPHAGE INTEGRASE INTD-RELATED"/>
    <property type="match status" value="1"/>
</dbReference>
<evidence type="ECO:0000313" key="5">
    <source>
        <dbReference type="EMBL" id="PDP59689.1"/>
    </source>
</evidence>
<dbReference type="Gene3D" id="1.10.150.130">
    <property type="match status" value="1"/>
</dbReference>
<dbReference type="InterPro" id="IPR011010">
    <property type="entry name" value="DNA_brk_join_enz"/>
</dbReference>
<evidence type="ECO:0000256" key="1">
    <source>
        <dbReference type="ARBA" id="ARBA00008857"/>
    </source>
</evidence>
<comment type="caution">
    <text evidence="5">The sequence shown here is derived from an EMBL/GenBank/DDBJ whole genome shotgun (WGS) entry which is preliminary data.</text>
</comment>
<dbReference type="Proteomes" id="UP000219058">
    <property type="component" value="Unassembled WGS sequence"/>
</dbReference>
<evidence type="ECO:0000313" key="6">
    <source>
        <dbReference type="Proteomes" id="UP000219058"/>
    </source>
</evidence>
<reference evidence="5 6" key="1">
    <citation type="submission" date="2017-09" db="EMBL/GenBank/DDBJ databases">
        <title>Phase variable restriction modification systems are present in the genome sequences of periodontal pathogens Prevotella intermedia, Tannerella forsythia and Porphyromonas gingivalis.</title>
        <authorList>
            <person name="Haigh R.D."/>
            <person name="Crawford L."/>
            <person name="Ralph J."/>
            <person name="Wanford J."/>
            <person name="Vartoukian S.R."/>
            <person name="Hijazib K."/>
            <person name="Wade W."/>
            <person name="Oggioni M.R."/>
        </authorList>
    </citation>
    <scope>NUCLEOTIDE SEQUENCE [LARGE SCALE GENOMIC DNA]</scope>
    <source>
        <strain evidence="5 6">WW2834</strain>
    </source>
</reference>
<name>A0A2A6EDT3_PREIN</name>
<sequence length="471" mass="54501">MAKGNTTFGFMLANHPNRFGFYPIMLRITRDRVTKRVKTGLEVKKADWNQQAKNHKHFRSSYHNAEASNDMLADILAKYDGIYKELRKEGVASSENIIQKVKTGEVSESFLQYAKDRTQEIYDAGGVRNWKKYNGFCNKLEAFLKKQRKHDVSFSEITPSFLSKFDNFLHKLHNEREPEKLLHPNTIQVVLNIFKTIINRAIEIDSKMKPEENPFLKFKYSGVKTIKDKLDEAELDAILALDLPEGSLIWNCRNYFFFSFYCAGIRVGDFVQLRWCNITSEGRLHYQMGKNHKDRDLILVPEAIEILKHYYRDDVKPNEYIFPLLDLKPTWTKYVSQEEKDTMPSDMKLAMFTTISAKTALINKELAKIGKLAGIEKKVSFHISRHSFAKMAKEKGLDNLEVKALLAHTNISTTQKYMGEFDTQRDDAALGKVFKKEDEADKLLKQLQGVNPDLLKEVLERLVKNSLPLLL</sequence>
<dbReference type="InterPro" id="IPR013762">
    <property type="entry name" value="Integrase-like_cat_sf"/>
</dbReference>
<dbReference type="InterPro" id="IPR035386">
    <property type="entry name" value="Arm-DNA-bind_5"/>
</dbReference>
<accession>A0A2A6EDT3</accession>
<evidence type="ECO:0000256" key="3">
    <source>
        <dbReference type="ARBA" id="ARBA00023172"/>
    </source>
</evidence>
<keyword evidence="2" id="KW-0238">DNA-binding</keyword>
<organism evidence="5 6">
    <name type="scientific">Prevotella intermedia</name>
    <dbReference type="NCBI Taxonomy" id="28131"/>
    <lineage>
        <taxon>Bacteria</taxon>
        <taxon>Pseudomonadati</taxon>
        <taxon>Bacteroidota</taxon>
        <taxon>Bacteroidia</taxon>
        <taxon>Bacteroidales</taxon>
        <taxon>Prevotellaceae</taxon>
        <taxon>Prevotella</taxon>
    </lineage>
</organism>
<feature type="domain" description="Tyr recombinase" evidence="4">
    <location>
        <begin position="225"/>
        <end position="431"/>
    </location>
</feature>
<dbReference type="InterPro" id="IPR050090">
    <property type="entry name" value="Tyrosine_recombinase_XerCD"/>
</dbReference>
<dbReference type="InterPro" id="IPR002104">
    <property type="entry name" value="Integrase_catalytic"/>
</dbReference>
<gene>
    <name evidence="5" type="ORF">CLI71_08475</name>
</gene>
<comment type="similarity">
    <text evidence="1">Belongs to the 'phage' integrase family.</text>
</comment>
<dbReference type="GO" id="GO:0003677">
    <property type="term" value="F:DNA binding"/>
    <property type="evidence" value="ECO:0007669"/>
    <property type="project" value="UniProtKB-KW"/>
</dbReference>
<dbReference type="Pfam" id="PF17293">
    <property type="entry name" value="Arm-DNA-bind_5"/>
    <property type="match status" value="1"/>
</dbReference>
<dbReference type="Pfam" id="PF13102">
    <property type="entry name" value="Phage_int_SAM_5"/>
    <property type="match status" value="1"/>
</dbReference>
<dbReference type="AlphaFoldDB" id="A0A2A6EDT3"/>
<dbReference type="InterPro" id="IPR025269">
    <property type="entry name" value="SAM-like_dom"/>
</dbReference>
<dbReference type="PROSITE" id="PS51898">
    <property type="entry name" value="TYR_RECOMBINASE"/>
    <property type="match status" value="1"/>
</dbReference>
<dbReference type="GO" id="GO:0015074">
    <property type="term" value="P:DNA integration"/>
    <property type="evidence" value="ECO:0007669"/>
    <property type="project" value="InterPro"/>
</dbReference>
<keyword evidence="3" id="KW-0233">DNA recombination</keyword>
<dbReference type="InterPro" id="IPR010998">
    <property type="entry name" value="Integrase_recombinase_N"/>
</dbReference>
<dbReference type="PANTHER" id="PTHR30349">
    <property type="entry name" value="PHAGE INTEGRASE-RELATED"/>
    <property type="match status" value="1"/>
</dbReference>
<evidence type="ECO:0000256" key="2">
    <source>
        <dbReference type="ARBA" id="ARBA00023125"/>
    </source>
</evidence>
<dbReference type="Gene3D" id="1.10.443.10">
    <property type="entry name" value="Intergrase catalytic core"/>
    <property type="match status" value="1"/>
</dbReference>
<protein>
    <submittedName>
        <fullName evidence="5">Integrase</fullName>
    </submittedName>
</protein>
<evidence type="ECO:0000259" key="4">
    <source>
        <dbReference type="PROSITE" id="PS51898"/>
    </source>
</evidence>
<dbReference type="EMBL" id="NSLY01000023">
    <property type="protein sequence ID" value="PDP59689.1"/>
    <property type="molecule type" value="Genomic_DNA"/>
</dbReference>
<dbReference type="SUPFAM" id="SSF56349">
    <property type="entry name" value="DNA breaking-rejoining enzymes"/>
    <property type="match status" value="1"/>
</dbReference>